<comment type="caution">
    <text evidence="2">The sequence shown here is derived from an EMBL/GenBank/DDBJ whole genome shotgun (WGS) entry which is preliminary data.</text>
</comment>
<dbReference type="Gene3D" id="2.130.10.10">
    <property type="entry name" value="YVTN repeat-like/Quinoprotein amine dehydrogenase"/>
    <property type="match status" value="1"/>
</dbReference>
<dbReference type="InterPro" id="IPR051344">
    <property type="entry name" value="Vgb"/>
</dbReference>
<dbReference type="InterPro" id="IPR011042">
    <property type="entry name" value="6-blade_b-propeller_TolB-like"/>
</dbReference>
<dbReference type="PANTHER" id="PTHR40274:SF4">
    <property type="entry name" value="BLL1406 PROTEIN"/>
    <property type="match status" value="1"/>
</dbReference>
<feature type="transmembrane region" description="Helical" evidence="1">
    <location>
        <begin position="21"/>
        <end position="44"/>
    </location>
</feature>
<sequence length="577" mass="61174">MWLIRSGRHSSTALGRPSPECSIMVVIAWFALANICAFATLAGAEACDSNRTLFVRGSPITGGVNGIVFDGQDRLYAASVFSSEIVVLDPSNGEILERYGKERGVENPDDLFVSPDGSIFWTAIFTGDVGRLWPNGEGRVVAKLGPGVNPITMSDDGRLFVGLCFFGNGLYEVDPEGARAPRSVTDELTGECSINGMDFGPDGRLFGPTFFNGTVVGVDVDDGEVEVVGKGFDRPVALKFDGRGVAHVLDLANLSVSSLDVSTGRVGNVRTLSDQHSPDNLAFDSADRLFVSHQDSAILEIMGNGSMRAVLPGGLTNPSGLAVVARPDGGESVFAGSMTSMNEFDGATGELIYAWTANFEGSDFQGTFTMATDGSRLLVTTAFTNSVQILDPVARSILVTRMDFDTPLNAIFFRDGFLVSEMGSEGVVLASVSNSSQRTVLARDLGLFTGLAATEDNAWGVEWTNGSLFQLVKDGSPVGEPVVVATGLQRPEGMAVWRDGRLLVVETGAGRLSLVDPKSGDKVVVEEGLALGLEALPQQVPTWTFSDVAVSPSGSVYVNSDKDNALYRIDIEGCTRE</sequence>
<evidence type="ECO:0000313" key="3">
    <source>
        <dbReference type="Proteomes" id="UP000708148"/>
    </source>
</evidence>
<dbReference type="AlphaFoldDB" id="A0A8S1J8Z8"/>
<evidence type="ECO:0000313" key="2">
    <source>
        <dbReference type="EMBL" id="CAD7704179.1"/>
    </source>
</evidence>
<dbReference type="Gene3D" id="2.120.10.30">
    <property type="entry name" value="TolB, C-terminal domain"/>
    <property type="match status" value="2"/>
</dbReference>
<evidence type="ECO:0008006" key="4">
    <source>
        <dbReference type="Google" id="ProtNLM"/>
    </source>
</evidence>
<keyword evidence="1" id="KW-1133">Transmembrane helix</keyword>
<dbReference type="SUPFAM" id="SSF101898">
    <property type="entry name" value="NHL repeat"/>
    <property type="match status" value="1"/>
</dbReference>
<evidence type="ECO:0000256" key="1">
    <source>
        <dbReference type="SAM" id="Phobius"/>
    </source>
</evidence>
<keyword evidence="1" id="KW-0472">Membrane</keyword>
<proteinExistence type="predicted"/>
<dbReference type="EMBL" id="CAJHUC010002680">
    <property type="protein sequence ID" value="CAD7704179.1"/>
    <property type="molecule type" value="Genomic_DNA"/>
</dbReference>
<dbReference type="InterPro" id="IPR015943">
    <property type="entry name" value="WD40/YVTN_repeat-like_dom_sf"/>
</dbReference>
<organism evidence="2 3">
    <name type="scientific">Ostreobium quekettii</name>
    <dbReference type="NCBI Taxonomy" id="121088"/>
    <lineage>
        <taxon>Eukaryota</taxon>
        <taxon>Viridiplantae</taxon>
        <taxon>Chlorophyta</taxon>
        <taxon>core chlorophytes</taxon>
        <taxon>Ulvophyceae</taxon>
        <taxon>TCBD clade</taxon>
        <taxon>Bryopsidales</taxon>
        <taxon>Ostreobineae</taxon>
        <taxon>Ostreobiaceae</taxon>
        <taxon>Ostreobium</taxon>
    </lineage>
</organism>
<dbReference type="SUPFAM" id="SSF63829">
    <property type="entry name" value="Calcium-dependent phosphotriesterase"/>
    <property type="match status" value="2"/>
</dbReference>
<dbReference type="Proteomes" id="UP000708148">
    <property type="component" value="Unassembled WGS sequence"/>
</dbReference>
<keyword evidence="3" id="KW-1185">Reference proteome</keyword>
<reference evidence="2" key="1">
    <citation type="submission" date="2020-12" db="EMBL/GenBank/DDBJ databases">
        <authorList>
            <person name="Iha C."/>
        </authorList>
    </citation>
    <scope>NUCLEOTIDE SEQUENCE</scope>
</reference>
<protein>
    <recommendedName>
        <fullName evidence="4">SMP-30/Gluconolactonase/LRE-like region domain-containing protein</fullName>
    </recommendedName>
</protein>
<name>A0A8S1J8Z8_9CHLO</name>
<dbReference type="PANTHER" id="PTHR40274">
    <property type="entry name" value="VIRGINIAMYCIN B LYASE"/>
    <property type="match status" value="1"/>
</dbReference>
<gene>
    <name evidence="2" type="ORF">OSTQU699_LOCUS9536</name>
</gene>
<keyword evidence="1" id="KW-0812">Transmembrane</keyword>
<accession>A0A8S1J8Z8</accession>